<evidence type="ECO:0000259" key="5">
    <source>
        <dbReference type="Pfam" id="PF08314"/>
    </source>
</evidence>
<dbReference type="Pfam" id="PF08314">
    <property type="entry name" value="Sec39"/>
    <property type="match status" value="1"/>
</dbReference>
<comment type="caution">
    <text evidence="6">The sequence shown here is derived from an EMBL/GenBank/DDBJ whole genome shotgun (WGS) entry which is preliminary data.</text>
</comment>
<sequence>MDDIVGQVLYETRHHASRPYTLNYPPQLTQQENEGVKGSILSRLSVPGVSKLREKWSLYRQPRKTKKQVSLFISPRGERVAVAAVNQVTILQKDDDYQEPCGIFNCSGLGASIYGAWSESHDVLGIVDDTHTVYFIKANGEEITRFTNKHLKVSLPIIGLIAQDETDVQRSCLCSFTVFTSDGFLHQIEISQDPSASISSASASSSGLTSKRQFPQNVICTDYHPELSLLSVVSNTDTSSLTSSVNSGPSCISLWRRCHNLELEQLYTTQIEGLYCEPKGHEVQLAHPKVLISAQGKFVATSDTNGCLYIFEMDKDNFSLSKFACGERFDLQVADSLFDGRTKPIRDITDFAWWSDNILILARKSGIITMIDVLSGLKVKETDPVYAMLVLGTAQKLRGHVFLLESKSVEERFNVSNYDRETVDSNHTVQLIEERFNRSGNTMLYWSLISFSERSVPEMYNILISHRNYQTAIDFANYHGLDTDEVLKSQWLNSSQGTDEINMFLSKIKDQAFILSECVDKVGRTEDSAKALLAHGLHLTNQYKFSETEDDEYSQIWDYRIARLQLLQFGDRLETYLGINMGRFSVQEYSKFRIMPIHEAGVNLAESGKIGALNLLFKRHPYSLASSVLQILAAIPETVPVQTYTQLLPGRSPPMTVAMREEDWVECDKMVRFIRRLPENHEISDQIRTEPIVRRSLRSLWPSINELTIWYKSRARDIDCYSGQLDNCLCLIDFACRKGLTELQQFHEDTSYLYQLIYSDETDGEISFSMSLTAWEQLSDYEKFNTMLKGVKEENVIKRLRDKAIPFMQSRSHYLTSVGQEHVMVDQSSADHEKDESFLVRWLKKIALENKVEICLLVIEEGCTEFQSKGFFRDESEAIDCALQCIYLCTATDKWSTMAAILSKLPQKQGKCCFKL</sequence>
<evidence type="ECO:0000256" key="4">
    <source>
        <dbReference type="ARBA" id="ARBA00022927"/>
    </source>
</evidence>
<evidence type="ECO:0000256" key="1">
    <source>
        <dbReference type="ARBA" id="ARBA00004240"/>
    </source>
</evidence>
<keyword evidence="7" id="KW-1185">Reference proteome</keyword>
<dbReference type="EMBL" id="JBCGBO010000001">
    <property type="protein sequence ID" value="KAK9229993.1"/>
    <property type="molecule type" value="Genomic_DNA"/>
</dbReference>
<reference evidence="6 7" key="1">
    <citation type="submission" date="2024-05" db="EMBL/GenBank/DDBJ databases">
        <title>Haplotype-resolved chromosome-level genome assembly of Huyou (Citrus changshanensis).</title>
        <authorList>
            <person name="Miao C."/>
            <person name="Chen W."/>
            <person name="Wu Y."/>
            <person name="Wang L."/>
            <person name="Zhao S."/>
            <person name="Grierson D."/>
            <person name="Xu C."/>
            <person name="Chen K."/>
        </authorList>
    </citation>
    <scope>NUCLEOTIDE SEQUENCE [LARGE SCALE GENOMIC DNA]</scope>
    <source>
        <strain evidence="6">01-14</strain>
        <tissue evidence="6">Leaf</tissue>
    </source>
</reference>
<proteinExistence type="predicted"/>
<accession>A0AAP0R1P1</accession>
<keyword evidence="3" id="KW-0256">Endoplasmic reticulum</keyword>
<dbReference type="SUPFAM" id="SSF69322">
    <property type="entry name" value="Tricorn protease domain 2"/>
    <property type="match status" value="1"/>
</dbReference>
<dbReference type="PANTHER" id="PTHR15922:SF2">
    <property type="entry name" value="NBAS SUBUNIT OF NRZ TETHERING COMPLEX"/>
    <property type="match status" value="1"/>
</dbReference>
<keyword evidence="2" id="KW-0813">Transport</keyword>
<evidence type="ECO:0000256" key="3">
    <source>
        <dbReference type="ARBA" id="ARBA00022824"/>
    </source>
</evidence>
<protein>
    <recommendedName>
        <fullName evidence="5">Sec39 domain-containing protein</fullName>
    </recommendedName>
</protein>
<name>A0AAP0R1P1_9ROSI</name>
<keyword evidence="4" id="KW-0653">Protein transport</keyword>
<organism evidence="6 7">
    <name type="scientific">Citrus x changshan-huyou</name>
    <dbReference type="NCBI Taxonomy" id="2935761"/>
    <lineage>
        <taxon>Eukaryota</taxon>
        <taxon>Viridiplantae</taxon>
        <taxon>Streptophyta</taxon>
        <taxon>Embryophyta</taxon>
        <taxon>Tracheophyta</taxon>
        <taxon>Spermatophyta</taxon>
        <taxon>Magnoliopsida</taxon>
        <taxon>eudicotyledons</taxon>
        <taxon>Gunneridae</taxon>
        <taxon>Pentapetalae</taxon>
        <taxon>rosids</taxon>
        <taxon>malvids</taxon>
        <taxon>Sapindales</taxon>
        <taxon>Rutaceae</taxon>
        <taxon>Aurantioideae</taxon>
        <taxon>Citrus</taxon>
    </lineage>
</organism>
<evidence type="ECO:0000313" key="6">
    <source>
        <dbReference type="EMBL" id="KAK9229993.1"/>
    </source>
</evidence>
<dbReference type="GO" id="GO:0000149">
    <property type="term" value="F:SNARE binding"/>
    <property type="evidence" value="ECO:0007669"/>
    <property type="project" value="TreeGrafter"/>
</dbReference>
<dbReference type="AlphaFoldDB" id="A0AAP0R1P1"/>
<evidence type="ECO:0000256" key="2">
    <source>
        <dbReference type="ARBA" id="ARBA00022448"/>
    </source>
</evidence>
<dbReference type="PANTHER" id="PTHR15922">
    <property type="entry name" value="NEUROBLASTOMA-AMPLIFIED SEQUENCE"/>
    <property type="match status" value="1"/>
</dbReference>
<gene>
    <name evidence="6" type="ORF">WN944_022960</name>
</gene>
<dbReference type="GO" id="GO:0015031">
    <property type="term" value="P:protein transport"/>
    <property type="evidence" value="ECO:0007669"/>
    <property type="project" value="UniProtKB-KW"/>
</dbReference>
<dbReference type="Proteomes" id="UP001428341">
    <property type="component" value="Unassembled WGS sequence"/>
</dbReference>
<dbReference type="GO" id="GO:0070939">
    <property type="term" value="C:Dsl1/NZR complex"/>
    <property type="evidence" value="ECO:0007669"/>
    <property type="project" value="TreeGrafter"/>
</dbReference>
<dbReference type="GO" id="GO:0006890">
    <property type="term" value="P:retrograde vesicle-mediated transport, Golgi to endoplasmic reticulum"/>
    <property type="evidence" value="ECO:0007669"/>
    <property type="project" value="InterPro"/>
</dbReference>
<evidence type="ECO:0000313" key="7">
    <source>
        <dbReference type="Proteomes" id="UP001428341"/>
    </source>
</evidence>
<dbReference type="InterPro" id="IPR013244">
    <property type="entry name" value="Sec39_domain"/>
</dbReference>
<feature type="domain" description="Sec39" evidence="5">
    <location>
        <begin position="602"/>
        <end position="904"/>
    </location>
</feature>
<comment type="subcellular location">
    <subcellularLocation>
        <location evidence="1">Endoplasmic reticulum</location>
    </subcellularLocation>
</comment>